<dbReference type="PANTHER" id="PTHR34504">
    <property type="entry name" value="ANTITOXIN HICB"/>
    <property type="match status" value="1"/>
</dbReference>
<accession>W4LDB0</accession>
<dbReference type="EMBL" id="AZHX01002233">
    <property type="protein sequence ID" value="ETW96078.1"/>
    <property type="molecule type" value="Genomic_DNA"/>
</dbReference>
<evidence type="ECO:0000313" key="2">
    <source>
        <dbReference type="Proteomes" id="UP000019140"/>
    </source>
</evidence>
<dbReference type="InterPro" id="IPR035069">
    <property type="entry name" value="TTHA1013/TTHA0281-like"/>
</dbReference>
<dbReference type="SUPFAM" id="SSF143100">
    <property type="entry name" value="TTHA1013/TTHA0281-like"/>
    <property type="match status" value="1"/>
</dbReference>
<evidence type="ECO:0000313" key="1">
    <source>
        <dbReference type="EMBL" id="ETW96078.1"/>
    </source>
</evidence>
<comment type="caution">
    <text evidence="1">The sequence shown here is derived from an EMBL/GenBank/DDBJ whole genome shotgun (WGS) entry which is preliminary data.</text>
</comment>
<reference evidence="1 2" key="1">
    <citation type="journal article" date="2014" name="Nature">
        <title>An environmental bacterial taxon with a large and distinct metabolic repertoire.</title>
        <authorList>
            <person name="Wilson M.C."/>
            <person name="Mori T."/>
            <person name="Ruckert C."/>
            <person name="Uria A.R."/>
            <person name="Helf M.J."/>
            <person name="Takada K."/>
            <person name="Gernert C."/>
            <person name="Steffens U.A."/>
            <person name="Heycke N."/>
            <person name="Schmitt S."/>
            <person name="Rinke C."/>
            <person name="Helfrich E.J."/>
            <person name="Brachmann A.O."/>
            <person name="Gurgui C."/>
            <person name="Wakimoto T."/>
            <person name="Kracht M."/>
            <person name="Crusemann M."/>
            <person name="Hentschel U."/>
            <person name="Abe I."/>
            <person name="Matsunaga S."/>
            <person name="Kalinowski J."/>
            <person name="Takeyama H."/>
            <person name="Piel J."/>
        </authorList>
    </citation>
    <scope>NUCLEOTIDE SEQUENCE [LARGE SCALE GENOMIC DNA]</scope>
    <source>
        <strain evidence="2">TSY2</strain>
    </source>
</reference>
<organism evidence="1 2">
    <name type="scientific">Candidatus Entotheonella gemina</name>
    <dbReference type="NCBI Taxonomy" id="1429439"/>
    <lineage>
        <taxon>Bacteria</taxon>
        <taxon>Pseudomonadati</taxon>
        <taxon>Nitrospinota/Tectimicrobiota group</taxon>
        <taxon>Candidatus Tectimicrobiota</taxon>
        <taxon>Candidatus Entotheonellia</taxon>
        <taxon>Candidatus Entotheonellales</taxon>
        <taxon>Candidatus Entotheonellaceae</taxon>
        <taxon>Candidatus Entotheonella</taxon>
    </lineage>
</organism>
<dbReference type="HOGENOM" id="CLU_114047_6_0_7"/>
<protein>
    <submittedName>
        <fullName evidence="1">Uncharacterized protein</fullName>
    </submittedName>
</protein>
<sequence length="83" mass="8925">MAKVYKVPLVLTSQPEGGYTVTSPVLPEFVTEGDTVSEALANVQDAVQAVVELYEDLGRALPPTLTRQSQDESISFEFAVAIP</sequence>
<name>W4LDB0_9BACT</name>
<dbReference type="InterPro" id="IPR051404">
    <property type="entry name" value="TA_system_antitoxin"/>
</dbReference>
<dbReference type="Proteomes" id="UP000019140">
    <property type="component" value="Unassembled WGS sequence"/>
</dbReference>
<dbReference type="PANTHER" id="PTHR34504:SF4">
    <property type="entry name" value="ANTITOXIN HICB"/>
    <property type="match status" value="1"/>
</dbReference>
<dbReference type="Gene3D" id="3.30.160.250">
    <property type="match status" value="1"/>
</dbReference>
<keyword evidence="2" id="KW-1185">Reference proteome</keyword>
<proteinExistence type="predicted"/>
<gene>
    <name evidence="1" type="ORF">ETSY2_47085</name>
</gene>
<dbReference type="AlphaFoldDB" id="W4LDB0"/>